<evidence type="ECO:0000259" key="6">
    <source>
        <dbReference type="PROSITE" id="PS50893"/>
    </source>
</evidence>
<evidence type="ECO:0000313" key="7">
    <source>
        <dbReference type="EMBL" id="GGH16384.1"/>
    </source>
</evidence>
<dbReference type="SUPFAM" id="SSF50331">
    <property type="entry name" value="MOP-like"/>
    <property type="match status" value="1"/>
</dbReference>
<dbReference type="Proteomes" id="UP000603912">
    <property type="component" value="Unassembled WGS sequence"/>
</dbReference>
<dbReference type="AlphaFoldDB" id="A0A917I6Y7"/>
<organism evidence="7 8">
    <name type="scientific">Alsobacter metallidurans</name>
    <dbReference type="NCBI Taxonomy" id="340221"/>
    <lineage>
        <taxon>Bacteria</taxon>
        <taxon>Pseudomonadati</taxon>
        <taxon>Pseudomonadota</taxon>
        <taxon>Alphaproteobacteria</taxon>
        <taxon>Hyphomicrobiales</taxon>
        <taxon>Alsobacteraceae</taxon>
        <taxon>Alsobacter</taxon>
    </lineage>
</organism>
<keyword evidence="5 7" id="KW-0067">ATP-binding</keyword>
<evidence type="ECO:0000313" key="8">
    <source>
        <dbReference type="Proteomes" id="UP000603912"/>
    </source>
</evidence>
<dbReference type="SUPFAM" id="SSF52540">
    <property type="entry name" value="P-loop containing nucleoside triphosphate hydrolases"/>
    <property type="match status" value="1"/>
</dbReference>
<evidence type="ECO:0000256" key="4">
    <source>
        <dbReference type="ARBA" id="ARBA00022741"/>
    </source>
</evidence>
<dbReference type="Gene3D" id="3.40.50.300">
    <property type="entry name" value="P-loop containing nucleotide triphosphate hydrolases"/>
    <property type="match status" value="1"/>
</dbReference>
<dbReference type="PANTHER" id="PTHR43875:SF1">
    <property type="entry name" value="OSMOPROTECTIVE COMPOUNDS UPTAKE ATP-BINDING PROTEIN GGTA"/>
    <property type="match status" value="1"/>
</dbReference>
<evidence type="ECO:0000256" key="1">
    <source>
        <dbReference type="ARBA" id="ARBA00004417"/>
    </source>
</evidence>
<dbReference type="GO" id="GO:0005524">
    <property type="term" value="F:ATP binding"/>
    <property type="evidence" value="ECO:0007669"/>
    <property type="project" value="UniProtKB-KW"/>
</dbReference>
<reference evidence="7" key="2">
    <citation type="submission" date="2020-09" db="EMBL/GenBank/DDBJ databases">
        <authorList>
            <person name="Sun Q."/>
            <person name="Zhou Y."/>
        </authorList>
    </citation>
    <scope>NUCLEOTIDE SEQUENCE</scope>
    <source>
        <strain evidence="7">CGMCC 1.12214</strain>
    </source>
</reference>
<proteinExistence type="inferred from homology"/>
<comment type="subcellular location">
    <subcellularLocation>
        <location evidence="1">Cell inner membrane</location>
        <topology evidence="1">Peripheral membrane protein</topology>
    </subcellularLocation>
</comment>
<dbReference type="Pfam" id="PF00005">
    <property type="entry name" value="ABC_tran"/>
    <property type="match status" value="1"/>
</dbReference>
<reference evidence="7" key="1">
    <citation type="journal article" date="2014" name="Int. J. Syst. Evol. Microbiol.">
        <title>Complete genome sequence of Corynebacterium casei LMG S-19264T (=DSM 44701T), isolated from a smear-ripened cheese.</title>
        <authorList>
            <consortium name="US DOE Joint Genome Institute (JGI-PGF)"/>
            <person name="Walter F."/>
            <person name="Albersmeier A."/>
            <person name="Kalinowski J."/>
            <person name="Ruckert C."/>
        </authorList>
    </citation>
    <scope>NUCLEOTIDE SEQUENCE</scope>
    <source>
        <strain evidence="7">CGMCC 1.12214</strain>
    </source>
</reference>
<gene>
    <name evidence="7" type="ORF">GCM10007036_17060</name>
</gene>
<comment type="similarity">
    <text evidence="2">Belongs to the ABC transporter superfamily.</text>
</comment>
<dbReference type="PROSITE" id="PS00211">
    <property type="entry name" value="ABC_TRANSPORTER_1"/>
    <property type="match status" value="1"/>
</dbReference>
<dbReference type="InterPro" id="IPR003439">
    <property type="entry name" value="ABC_transporter-like_ATP-bd"/>
</dbReference>
<dbReference type="GO" id="GO:0016887">
    <property type="term" value="F:ATP hydrolysis activity"/>
    <property type="evidence" value="ECO:0007669"/>
    <property type="project" value="InterPro"/>
</dbReference>
<dbReference type="FunFam" id="3.40.50.300:FF:000042">
    <property type="entry name" value="Maltose/maltodextrin ABC transporter, ATP-binding protein"/>
    <property type="match status" value="1"/>
</dbReference>
<dbReference type="EMBL" id="BMES01000001">
    <property type="protein sequence ID" value="GGH16384.1"/>
    <property type="molecule type" value="Genomic_DNA"/>
</dbReference>
<keyword evidence="3" id="KW-0813">Transport</keyword>
<dbReference type="Pfam" id="PF08402">
    <property type="entry name" value="TOBE_2"/>
    <property type="match status" value="1"/>
</dbReference>
<dbReference type="InterPro" id="IPR017871">
    <property type="entry name" value="ABC_transporter-like_CS"/>
</dbReference>
<sequence length="405" mass="43657">MHGQAENRDMATVGLQSIAKSFGATKVLGGVDLSIADGEFLTLVGPSGCGKSTLIRIIAGLETQDSGSVAIGGLGVDHMRPHERRVAMVFQSYALYPHMSVRSNIAVPLTMSRMTMRQRLPLVRLMSRSRREIMRGIDADVAAVAAQLQLEHLLDRRPAQLSGGQRQRVALGRAMVRNPDVFLMDEPLSNLDAKLRVHMRTELAELHKRLGVTFIYVTHDQIEAMTMSDRVAMMDAGEILQLGKPSELYDLPASIKVAQFIGSPAINLLPATVGPGGRVELFGRPLARAVEEPAGSAVTLGIRAEALSIGQADPGHGARASFSARLRRKENLGSEFILHFDLAGPDASGVTMRATPASAALVQESSEVTLTFDEGLCHVFNSAGRRLEARDGSSRNTIVSLKAWP</sequence>
<dbReference type="InterPro" id="IPR013611">
    <property type="entry name" value="Transp-assoc_OB_typ2"/>
</dbReference>
<comment type="caution">
    <text evidence="7">The sequence shown here is derived from an EMBL/GenBank/DDBJ whole genome shotgun (WGS) entry which is preliminary data.</text>
</comment>
<dbReference type="InterPro" id="IPR008995">
    <property type="entry name" value="Mo/tungstate-bd_C_term_dom"/>
</dbReference>
<dbReference type="PROSITE" id="PS50893">
    <property type="entry name" value="ABC_TRANSPORTER_2"/>
    <property type="match status" value="1"/>
</dbReference>
<evidence type="ECO:0000256" key="2">
    <source>
        <dbReference type="ARBA" id="ARBA00005417"/>
    </source>
</evidence>
<dbReference type="PANTHER" id="PTHR43875">
    <property type="entry name" value="MALTODEXTRIN IMPORT ATP-BINDING PROTEIN MSMX"/>
    <property type="match status" value="1"/>
</dbReference>
<name>A0A917I6Y7_9HYPH</name>
<evidence type="ECO:0000256" key="3">
    <source>
        <dbReference type="ARBA" id="ARBA00022448"/>
    </source>
</evidence>
<dbReference type="Gene3D" id="2.40.50.140">
    <property type="entry name" value="Nucleic acid-binding proteins"/>
    <property type="match status" value="1"/>
</dbReference>
<dbReference type="InterPro" id="IPR027417">
    <property type="entry name" value="P-loop_NTPase"/>
</dbReference>
<dbReference type="GO" id="GO:0055052">
    <property type="term" value="C:ATP-binding cassette (ABC) transporter complex, substrate-binding subunit-containing"/>
    <property type="evidence" value="ECO:0007669"/>
    <property type="project" value="TreeGrafter"/>
</dbReference>
<keyword evidence="8" id="KW-1185">Reference proteome</keyword>
<dbReference type="InterPro" id="IPR003593">
    <property type="entry name" value="AAA+_ATPase"/>
</dbReference>
<evidence type="ECO:0000256" key="5">
    <source>
        <dbReference type="ARBA" id="ARBA00022840"/>
    </source>
</evidence>
<keyword evidence="4" id="KW-0547">Nucleotide-binding</keyword>
<feature type="domain" description="ABC transporter" evidence="6">
    <location>
        <begin position="13"/>
        <end position="261"/>
    </location>
</feature>
<dbReference type="InterPro" id="IPR047641">
    <property type="entry name" value="ABC_transpr_MalK/UgpC-like"/>
</dbReference>
<dbReference type="Gene3D" id="2.40.50.100">
    <property type="match status" value="1"/>
</dbReference>
<dbReference type="SMART" id="SM00382">
    <property type="entry name" value="AAA"/>
    <property type="match status" value="1"/>
</dbReference>
<dbReference type="InterPro" id="IPR012340">
    <property type="entry name" value="NA-bd_OB-fold"/>
</dbReference>
<protein>
    <submittedName>
        <fullName evidence="7">Glycerol-3-phosphate ABC transporter ATP-binding protein</fullName>
    </submittedName>
</protein>
<dbReference type="GO" id="GO:0140359">
    <property type="term" value="F:ABC-type transporter activity"/>
    <property type="evidence" value="ECO:0007669"/>
    <property type="project" value="UniProtKB-ARBA"/>
</dbReference>
<accession>A0A917I6Y7</accession>